<dbReference type="EMBL" id="RQTK01000241">
    <property type="protein sequence ID" value="RUS83488.1"/>
    <property type="molecule type" value="Genomic_DNA"/>
</dbReference>
<gene>
    <name evidence="3" type="ORF">EGW08_008738</name>
</gene>
<evidence type="ECO:0000313" key="4">
    <source>
        <dbReference type="Proteomes" id="UP000271974"/>
    </source>
</evidence>
<feature type="compositionally biased region" description="Basic and acidic residues" evidence="1">
    <location>
        <begin position="186"/>
        <end position="205"/>
    </location>
</feature>
<evidence type="ECO:0000256" key="1">
    <source>
        <dbReference type="SAM" id="MobiDB-lite"/>
    </source>
</evidence>
<dbReference type="InterPro" id="IPR051133">
    <property type="entry name" value="Adapter_Engulfment-Domain"/>
</dbReference>
<dbReference type="Gene3D" id="2.30.29.30">
    <property type="entry name" value="Pleckstrin-homology domain (PH domain)/Phosphotyrosine-binding domain (PTB)"/>
    <property type="match status" value="1"/>
</dbReference>
<comment type="caution">
    <text evidence="3">The sequence shown here is derived from an EMBL/GenBank/DDBJ whole genome shotgun (WGS) entry which is preliminary data.</text>
</comment>
<dbReference type="PANTHER" id="PTHR11232">
    <property type="entry name" value="PHOSPHOTYROSINE INTERACTION DOMAIN-CONTAINING FAMILY MEMBER"/>
    <property type="match status" value="1"/>
</dbReference>
<feature type="region of interest" description="Disordered" evidence="1">
    <location>
        <begin position="1"/>
        <end position="26"/>
    </location>
</feature>
<feature type="region of interest" description="Disordered" evidence="1">
    <location>
        <begin position="141"/>
        <end position="233"/>
    </location>
</feature>
<feature type="compositionally biased region" description="Low complexity" evidence="1">
    <location>
        <begin position="207"/>
        <end position="232"/>
    </location>
</feature>
<keyword evidence="4" id="KW-1185">Reference proteome</keyword>
<evidence type="ECO:0000313" key="3">
    <source>
        <dbReference type="EMBL" id="RUS83488.1"/>
    </source>
</evidence>
<reference evidence="3 4" key="1">
    <citation type="submission" date="2019-01" db="EMBL/GenBank/DDBJ databases">
        <title>A draft genome assembly of the solar-powered sea slug Elysia chlorotica.</title>
        <authorList>
            <person name="Cai H."/>
            <person name="Li Q."/>
            <person name="Fang X."/>
            <person name="Li J."/>
            <person name="Curtis N.E."/>
            <person name="Altenburger A."/>
            <person name="Shibata T."/>
            <person name="Feng M."/>
            <person name="Maeda T."/>
            <person name="Schwartz J.A."/>
            <person name="Shigenobu S."/>
            <person name="Lundholm N."/>
            <person name="Nishiyama T."/>
            <person name="Yang H."/>
            <person name="Hasebe M."/>
            <person name="Li S."/>
            <person name="Pierce S.K."/>
            <person name="Wang J."/>
        </authorList>
    </citation>
    <scope>NUCLEOTIDE SEQUENCE [LARGE SCALE GENOMIC DNA]</scope>
    <source>
        <strain evidence="3">EC2010</strain>
        <tissue evidence="3">Whole organism of an adult</tissue>
    </source>
</reference>
<dbReference type="PROSITE" id="PS01179">
    <property type="entry name" value="PID"/>
    <property type="match status" value="1"/>
</dbReference>
<name>A0A433TPK5_ELYCH</name>
<accession>A0A433TPK5</accession>
<dbReference type="STRING" id="188477.A0A433TPK5"/>
<dbReference type="InterPro" id="IPR011993">
    <property type="entry name" value="PH-like_dom_sf"/>
</dbReference>
<dbReference type="AlphaFoldDB" id="A0A433TPK5"/>
<dbReference type="SUPFAM" id="SSF50729">
    <property type="entry name" value="PH domain-like"/>
    <property type="match status" value="1"/>
</dbReference>
<feature type="compositionally biased region" description="Polar residues" evidence="1">
    <location>
        <begin position="88"/>
        <end position="107"/>
    </location>
</feature>
<protein>
    <recommendedName>
        <fullName evidence="2">PID domain-containing protein</fullName>
    </recommendedName>
</protein>
<proteinExistence type="predicted"/>
<organism evidence="3 4">
    <name type="scientific">Elysia chlorotica</name>
    <name type="common">Eastern emerald elysia</name>
    <name type="synonym">Sea slug</name>
    <dbReference type="NCBI Taxonomy" id="188477"/>
    <lineage>
        <taxon>Eukaryota</taxon>
        <taxon>Metazoa</taxon>
        <taxon>Spiralia</taxon>
        <taxon>Lophotrochozoa</taxon>
        <taxon>Mollusca</taxon>
        <taxon>Gastropoda</taxon>
        <taxon>Heterobranchia</taxon>
        <taxon>Euthyneura</taxon>
        <taxon>Panpulmonata</taxon>
        <taxon>Sacoglossa</taxon>
        <taxon>Placobranchoidea</taxon>
        <taxon>Plakobranchidae</taxon>
        <taxon>Elysia</taxon>
    </lineage>
</organism>
<dbReference type="InterPro" id="IPR006020">
    <property type="entry name" value="PTB/PI_dom"/>
</dbReference>
<dbReference type="OrthoDB" id="9994289at2759"/>
<evidence type="ECO:0000259" key="2">
    <source>
        <dbReference type="PROSITE" id="PS01179"/>
    </source>
</evidence>
<dbReference type="PANTHER" id="PTHR11232:SF57">
    <property type="entry name" value="RE46159P"/>
    <property type="match status" value="1"/>
</dbReference>
<feature type="region of interest" description="Disordered" evidence="1">
    <location>
        <begin position="63"/>
        <end position="111"/>
    </location>
</feature>
<dbReference type="Proteomes" id="UP000271974">
    <property type="component" value="Unassembled WGS sequence"/>
</dbReference>
<feature type="domain" description="PID" evidence="2">
    <location>
        <begin position="269"/>
        <end position="403"/>
    </location>
</feature>
<sequence length="435" mass="47048">MAAAVAEISTGTTALTNEGDGYSNIPVTWDTTEDAIEHALQDDPDLLTEISSKLDTDLVLTPDRNLNIEDDEDSNASGSAGGCKDSDTASNSSSLKDADSTSISSSVADDISPRKGSIKTVITINKNSALSSQVEQVKDEALSSKLSTSRKSSPRGTEKSPSPSPSSSSSASKGKEYSNGKNGHLRSSDEKRKSQKDESAQEKRRGSTVSGATSETGSASSNSKTTSSSTKNPLKLLRRLTKFDKSAKKSETYKSEFSAVVIDRLPQVFVAKYLGHRPVSGICGLQHVRKPVDQMVKAVKDKLDQGIEIQLPLLYVVMSPKGIDLREHKRNKIKDSAPLGMMPIDFISYGVQDIKFWRVFTCIVVQNMSSQSRTRTAVCHAFLCDSAHNGRKMALSLGAAFGIYSKKLEASGRENNFRVELRPPDELADEIELDV</sequence>